<evidence type="ECO:0000313" key="2">
    <source>
        <dbReference type="EMBL" id="CAD7236462.1"/>
    </source>
</evidence>
<evidence type="ECO:0000256" key="1">
    <source>
        <dbReference type="SAM" id="MobiDB-lite"/>
    </source>
</evidence>
<dbReference type="EMBL" id="OB679248">
    <property type="protein sequence ID" value="CAD7236462.1"/>
    <property type="molecule type" value="Genomic_DNA"/>
</dbReference>
<feature type="region of interest" description="Disordered" evidence="1">
    <location>
        <begin position="233"/>
        <end position="269"/>
    </location>
</feature>
<organism evidence="2">
    <name type="scientific">Cyprideis torosa</name>
    <dbReference type="NCBI Taxonomy" id="163714"/>
    <lineage>
        <taxon>Eukaryota</taxon>
        <taxon>Metazoa</taxon>
        <taxon>Ecdysozoa</taxon>
        <taxon>Arthropoda</taxon>
        <taxon>Crustacea</taxon>
        <taxon>Oligostraca</taxon>
        <taxon>Ostracoda</taxon>
        <taxon>Podocopa</taxon>
        <taxon>Podocopida</taxon>
        <taxon>Cytherocopina</taxon>
        <taxon>Cytheroidea</taxon>
        <taxon>Cytherideidae</taxon>
        <taxon>Cyprideis</taxon>
    </lineage>
</organism>
<feature type="compositionally biased region" description="Polar residues" evidence="1">
    <location>
        <begin position="248"/>
        <end position="269"/>
    </location>
</feature>
<gene>
    <name evidence="2" type="ORF">CTOB1V02_LOCUS14277</name>
</gene>
<feature type="compositionally biased region" description="Low complexity" evidence="1">
    <location>
        <begin position="137"/>
        <end position="175"/>
    </location>
</feature>
<accession>A0A7R8WWI5</accession>
<feature type="compositionally biased region" description="Polar residues" evidence="1">
    <location>
        <begin position="123"/>
        <end position="132"/>
    </location>
</feature>
<proteinExistence type="predicted"/>
<feature type="region of interest" description="Disordered" evidence="1">
    <location>
        <begin position="88"/>
        <end position="206"/>
    </location>
</feature>
<dbReference type="AlphaFoldDB" id="A0A7R8WWI5"/>
<feature type="compositionally biased region" description="Low complexity" evidence="1">
    <location>
        <begin position="110"/>
        <end position="122"/>
    </location>
</feature>
<protein>
    <submittedName>
        <fullName evidence="2">Uncharacterized protein</fullName>
    </submittedName>
</protein>
<reference evidence="2" key="1">
    <citation type="submission" date="2020-11" db="EMBL/GenBank/DDBJ databases">
        <authorList>
            <person name="Tran Van P."/>
        </authorList>
    </citation>
    <scope>NUCLEOTIDE SEQUENCE</scope>
</reference>
<name>A0A7R8WWI5_9CRUS</name>
<feature type="compositionally biased region" description="Acidic residues" evidence="1">
    <location>
        <begin position="176"/>
        <end position="187"/>
    </location>
</feature>
<sequence>MSSSLSDGQSKRHAWPLGVRDELLMTEEADEIVGPVGSNLRSHQHVVFQRLYSTRVSGQLRPDFVFKMRHLLVLAALVCLRWNGVTAHPQGDQPPEGPPPPESAGEEPTTDATTPSGPTPSTVGINSVQRNGITRWAAAPSDASRRTTSSASTFHSSTVSSQAPTATEEATASVAEDLEEDVEEDTPETMTPELISGEHSLSSSFPVAVTREDAMCQTTPSVALPLLQHKRAALTDSGGQGTPADQVIDQSSSSLDPSGPGNRSEQLLP</sequence>